<dbReference type="InterPro" id="IPR036942">
    <property type="entry name" value="Beta-barrel_TonB_sf"/>
</dbReference>
<keyword evidence="13" id="KW-0732">Signal</keyword>
<dbReference type="AlphaFoldDB" id="A0A9X3TZ55"/>
<feature type="domain" description="TonB-dependent receptor plug" evidence="15">
    <location>
        <begin position="55"/>
        <end position="163"/>
    </location>
</feature>
<keyword evidence="16" id="KW-0675">Receptor</keyword>
<evidence type="ECO:0000259" key="15">
    <source>
        <dbReference type="Pfam" id="PF07715"/>
    </source>
</evidence>
<name>A0A9X3TZ55_9PROT</name>
<keyword evidence="3 11" id="KW-1134">Transmembrane beta strand</keyword>
<dbReference type="PANTHER" id="PTHR32552:SF81">
    <property type="entry name" value="TONB-DEPENDENT OUTER MEMBRANE RECEPTOR"/>
    <property type="match status" value="1"/>
</dbReference>
<evidence type="ECO:0000256" key="13">
    <source>
        <dbReference type="SAM" id="SignalP"/>
    </source>
</evidence>
<dbReference type="Proteomes" id="UP001141619">
    <property type="component" value="Unassembled WGS sequence"/>
</dbReference>
<evidence type="ECO:0000256" key="9">
    <source>
        <dbReference type="ARBA" id="ARBA00023136"/>
    </source>
</evidence>
<dbReference type="Pfam" id="PF00593">
    <property type="entry name" value="TonB_dep_Rec_b-barrel"/>
    <property type="match status" value="1"/>
</dbReference>
<dbReference type="Gene3D" id="2.40.170.20">
    <property type="entry name" value="TonB-dependent receptor, beta-barrel domain"/>
    <property type="match status" value="1"/>
</dbReference>
<reference evidence="16" key="1">
    <citation type="submission" date="2022-08" db="EMBL/GenBank/DDBJ databases">
        <authorList>
            <person name="Vandamme P."/>
            <person name="Hettiarachchi A."/>
            <person name="Peeters C."/>
            <person name="Cnockaert M."/>
            <person name="Carlier A."/>
        </authorList>
    </citation>
    <scope>NUCLEOTIDE SEQUENCE</scope>
    <source>
        <strain evidence="16">LMG 31809</strain>
    </source>
</reference>
<evidence type="ECO:0000256" key="2">
    <source>
        <dbReference type="ARBA" id="ARBA00022448"/>
    </source>
</evidence>
<organism evidence="16 17">
    <name type="scientific">Govanella unica</name>
    <dbReference type="NCBI Taxonomy" id="2975056"/>
    <lineage>
        <taxon>Bacteria</taxon>
        <taxon>Pseudomonadati</taxon>
        <taxon>Pseudomonadota</taxon>
        <taxon>Alphaproteobacteria</taxon>
        <taxon>Emcibacterales</taxon>
        <taxon>Govanellaceae</taxon>
        <taxon>Govanella</taxon>
    </lineage>
</organism>
<dbReference type="InterPro" id="IPR000531">
    <property type="entry name" value="Beta-barrel_TonB"/>
</dbReference>
<sequence>MSLHRIQTPSLKARLGVLAGGSLLALSVALPAAAQNAVTGFEEIVVTAQRREQNLQDVPISIKAMSGEQLQALQITKAADISALTPGLFASGSRGDSNPIFAIRGIGLNDSFSNNNPTVGVYIDEVVQPFTPLLGFALFDIERVEVLKGPQGTLYGRNTTGGAINFISKKPTQNLDAYASASYSRFNRLDLEGAVGGGLSDTLAVRVSGKTTQQSGGWQTNDVTGEKIGDKDSKALRAQILWTPTDNFEMLLKGDLFKDRSDQQLREHVGYYQRGAAFGTPCQGAILGFRDENNCVDALGYSNTNPDRRHVANSEVYGHESITTAKDLALNMKWDLGNVVLTSVTGYTDYNRVAGDDSDGSPLIQLDSQFTDDIKAFSQELRLASNNSGPVTWVVGGFYSWDRINGDVLQALDDHFFHTRVDTSWKQTTNSYALFGQAEWQFADKWRLTGGLRYTNERKSFAYDSIDLNPYGDSTLPMPVAGINDKLKQDNVSGKIGLDFQAADDLLLYASASKGFKSGGFKGAIAFNAAELEPFRGENLYAYEVGAKSTLFDGRLQLNAAAYYYDWKDFQAFVTEIRAGGINVIVLNNAGDARVYGLELEATARPVDGLTVQASANVMNTKVRKINPAVEADYLGNQLANSPEFALSGLVRYQLPIEAQGFGSYVLVDGSYRSNVYYSINNRGQSAQKGYVLLNARVAVTSLDNRWEFAVWGRNLTNKLYVSNSYDNYGGIFPSQNFLGDPRTYGATLSFKY</sequence>
<keyword evidence="4" id="KW-0410">Iron transport</keyword>
<dbReference type="CDD" id="cd01347">
    <property type="entry name" value="ligand_gated_channel"/>
    <property type="match status" value="1"/>
</dbReference>
<dbReference type="SUPFAM" id="SSF56935">
    <property type="entry name" value="Porins"/>
    <property type="match status" value="1"/>
</dbReference>
<evidence type="ECO:0000256" key="4">
    <source>
        <dbReference type="ARBA" id="ARBA00022496"/>
    </source>
</evidence>
<dbReference type="InterPro" id="IPR012910">
    <property type="entry name" value="Plug_dom"/>
</dbReference>
<dbReference type="PROSITE" id="PS52016">
    <property type="entry name" value="TONB_DEPENDENT_REC_3"/>
    <property type="match status" value="1"/>
</dbReference>
<keyword evidence="7" id="KW-0406">Ion transport</keyword>
<evidence type="ECO:0000256" key="6">
    <source>
        <dbReference type="ARBA" id="ARBA00023004"/>
    </source>
</evidence>
<comment type="similarity">
    <text evidence="11 12">Belongs to the TonB-dependent receptor family.</text>
</comment>
<comment type="caution">
    <text evidence="16">The sequence shown here is derived from an EMBL/GenBank/DDBJ whole genome shotgun (WGS) entry which is preliminary data.</text>
</comment>
<feature type="chain" id="PRO_5040866452" evidence="13">
    <location>
        <begin position="35"/>
        <end position="753"/>
    </location>
</feature>
<feature type="signal peptide" evidence="13">
    <location>
        <begin position="1"/>
        <end position="34"/>
    </location>
</feature>
<dbReference type="Pfam" id="PF07715">
    <property type="entry name" value="Plug"/>
    <property type="match status" value="1"/>
</dbReference>
<keyword evidence="5 11" id="KW-0812">Transmembrane</keyword>
<keyword evidence="6" id="KW-0408">Iron</keyword>
<evidence type="ECO:0000256" key="12">
    <source>
        <dbReference type="RuleBase" id="RU003357"/>
    </source>
</evidence>
<evidence type="ECO:0000256" key="1">
    <source>
        <dbReference type="ARBA" id="ARBA00004571"/>
    </source>
</evidence>
<evidence type="ECO:0000256" key="7">
    <source>
        <dbReference type="ARBA" id="ARBA00023065"/>
    </source>
</evidence>
<keyword evidence="17" id="KW-1185">Reference proteome</keyword>
<keyword evidence="10 11" id="KW-0998">Cell outer membrane</keyword>
<evidence type="ECO:0000256" key="3">
    <source>
        <dbReference type="ARBA" id="ARBA00022452"/>
    </source>
</evidence>
<proteinExistence type="inferred from homology"/>
<dbReference type="InterPro" id="IPR039426">
    <property type="entry name" value="TonB-dep_rcpt-like"/>
</dbReference>
<protein>
    <submittedName>
        <fullName evidence="16">TonB-dependent receptor</fullName>
    </submittedName>
</protein>
<evidence type="ECO:0000256" key="11">
    <source>
        <dbReference type="PROSITE-ProRule" id="PRU01360"/>
    </source>
</evidence>
<keyword evidence="9 11" id="KW-0472">Membrane</keyword>
<evidence type="ECO:0000313" key="16">
    <source>
        <dbReference type="EMBL" id="MDA5194139.1"/>
    </source>
</evidence>
<reference evidence="16" key="2">
    <citation type="journal article" date="2023" name="Syst. Appl. Microbiol.">
        <title>Govania unica gen. nov., sp. nov., a rare biosphere bacterium that represents a novel family in the class Alphaproteobacteria.</title>
        <authorList>
            <person name="Vandamme P."/>
            <person name="Peeters C."/>
            <person name="Hettiarachchi A."/>
            <person name="Cnockaert M."/>
            <person name="Carlier A."/>
        </authorList>
    </citation>
    <scope>NUCLEOTIDE SEQUENCE</scope>
    <source>
        <strain evidence="16">LMG 31809</strain>
    </source>
</reference>
<keyword evidence="2 11" id="KW-0813">Transport</keyword>
<dbReference type="PANTHER" id="PTHR32552">
    <property type="entry name" value="FERRICHROME IRON RECEPTOR-RELATED"/>
    <property type="match status" value="1"/>
</dbReference>
<dbReference type="GO" id="GO:0006826">
    <property type="term" value="P:iron ion transport"/>
    <property type="evidence" value="ECO:0007669"/>
    <property type="project" value="UniProtKB-KW"/>
</dbReference>
<gene>
    <name evidence="16" type="ORF">NYP16_09275</name>
</gene>
<comment type="subcellular location">
    <subcellularLocation>
        <location evidence="1 11">Cell outer membrane</location>
        <topology evidence="1 11">Multi-pass membrane protein</topology>
    </subcellularLocation>
</comment>
<feature type="domain" description="TonB-dependent receptor-like beta-barrel" evidence="14">
    <location>
        <begin position="293"/>
        <end position="716"/>
    </location>
</feature>
<evidence type="ECO:0000256" key="5">
    <source>
        <dbReference type="ARBA" id="ARBA00022692"/>
    </source>
</evidence>
<dbReference type="GO" id="GO:0009279">
    <property type="term" value="C:cell outer membrane"/>
    <property type="evidence" value="ECO:0007669"/>
    <property type="project" value="UniProtKB-SubCell"/>
</dbReference>
<evidence type="ECO:0000313" key="17">
    <source>
        <dbReference type="Proteomes" id="UP001141619"/>
    </source>
</evidence>
<accession>A0A9X3TZ55</accession>
<evidence type="ECO:0000259" key="14">
    <source>
        <dbReference type="Pfam" id="PF00593"/>
    </source>
</evidence>
<dbReference type="EMBL" id="JANWOI010000003">
    <property type="protein sequence ID" value="MDA5194139.1"/>
    <property type="molecule type" value="Genomic_DNA"/>
</dbReference>
<keyword evidence="8 12" id="KW-0798">TonB box</keyword>
<dbReference type="RefSeq" id="WP_274943843.1">
    <property type="nucleotide sequence ID" value="NZ_JANWOI010000003.1"/>
</dbReference>
<evidence type="ECO:0000256" key="8">
    <source>
        <dbReference type="ARBA" id="ARBA00023077"/>
    </source>
</evidence>
<evidence type="ECO:0000256" key="10">
    <source>
        <dbReference type="ARBA" id="ARBA00023237"/>
    </source>
</evidence>